<proteinExistence type="predicted"/>
<keyword evidence="2" id="KW-1185">Reference proteome</keyword>
<comment type="caution">
    <text evidence="1">The sequence shown here is derived from an EMBL/GenBank/DDBJ whole genome shotgun (WGS) entry which is preliminary data.</text>
</comment>
<accession>A0ABD3UHH5</accession>
<evidence type="ECO:0000313" key="2">
    <source>
        <dbReference type="Proteomes" id="UP001634394"/>
    </source>
</evidence>
<gene>
    <name evidence="1" type="ORF">ACJMK2_018779</name>
</gene>
<sequence length="97" mass="10466">MASSVVYGLVSQDSEVVISITNEKNSTIPTITQSSTTIVNTPMEKADIRSFADNTDCRYTVNLNGKIKYIVNIGNGVQESCIGSISLQDFGVTKQTN</sequence>
<dbReference type="AlphaFoldDB" id="A0ABD3UHH5"/>
<dbReference type="EMBL" id="JBJQND010000016">
    <property type="protein sequence ID" value="KAL3847888.1"/>
    <property type="molecule type" value="Genomic_DNA"/>
</dbReference>
<dbReference type="Proteomes" id="UP001634394">
    <property type="component" value="Unassembled WGS sequence"/>
</dbReference>
<protein>
    <submittedName>
        <fullName evidence="1">Uncharacterized protein</fullName>
    </submittedName>
</protein>
<organism evidence="1 2">
    <name type="scientific">Sinanodonta woodiana</name>
    <name type="common">Chinese pond mussel</name>
    <name type="synonym">Anodonta woodiana</name>
    <dbReference type="NCBI Taxonomy" id="1069815"/>
    <lineage>
        <taxon>Eukaryota</taxon>
        <taxon>Metazoa</taxon>
        <taxon>Spiralia</taxon>
        <taxon>Lophotrochozoa</taxon>
        <taxon>Mollusca</taxon>
        <taxon>Bivalvia</taxon>
        <taxon>Autobranchia</taxon>
        <taxon>Heteroconchia</taxon>
        <taxon>Palaeoheterodonta</taxon>
        <taxon>Unionida</taxon>
        <taxon>Unionoidea</taxon>
        <taxon>Unionidae</taxon>
        <taxon>Unioninae</taxon>
        <taxon>Sinanodonta</taxon>
    </lineage>
</organism>
<reference evidence="1 2" key="1">
    <citation type="submission" date="2024-11" db="EMBL/GenBank/DDBJ databases">
        <title>Chromosome-level genome assembly of the freshwater bivalve Anodonta woodiana.</title>
        <authorList>
            <person name="Chen X."/>
        </authorList>
    </citation>
    <scope>NUCLEOTIDE SEQUENCE [LARGE SCALE GENOMIC DNA]</scope>
    <source>
        <strain evidence="1">MN2024</strain>
        <tissue evidence="1">Gills</tissue>
    </source>
</reference>
<name>A0ABD3UHH5_SINWO</name>
<evidence type="ECO:0000313" key="1">
    <source>
        <dbReference type="EMBL" id="KAL3847888.1"/>
    </source>
</evidence>